<name>A0A943A327_VEIPA</name>
<comment type="cofactor">
    <cofactor evidence="3">
        <name>Mg(2+)</name>
        <dbReference type="ChEBI" id="CHEBI:18420"/>
    </cofactor>
</comment>
<dbReference type="EC" id="6.3.2.5" evidence="3"/>
<feature type="domain" description="DNA/pantothenate metabolism flavoprotein C-terminal" evidence="6">
    <location>
        <begin position="184"/>
        <end position="392"/>
    </location>
</feature>
<comment type="similarity">
    <text evidence="3 4">In the N-terminal section; belongs to the HFCD (homo-oligomeric flavin containing Cys decarboxylase) superfamily.</text>
</comment>
<dbReference type="SUPFAM" id="SSF52507">
    <property type="entry name" value="Homo-oligomeric flavin-containing Cys decarboxylases, HFCD"/>
    <property type="match status" value="1"/>
</dbReference>
<keyword evidence="1 3" id="KW-0210">Decarboxylase</keyword>
<keyword evidence="3" id="KW-0479">Metal-binding</keyword>
<evidence type="ECO:0000256" key="4">
    <source>
        <dbReference type="RuleBase" id="RU364078"/>
    </source>
</evidence>
<feature type="domain" description="Flavoprotein" evidence="5">
    <location>
        <begin position="4"/>
        <end position="175"/>
    </location>
</feature>
<feature type="binding site" evidence="3">
    <location>
        <begin position="302"/>
        <end position="305"/>
    </location>
    <ligand>
        <name>CTP</name>
        <dbReference type="ChEBI" id="CHEBI:37563"/>
    </ligand>
</feature>
<evidence type="ECO:0000256" key="1">
    <source>
        <dbReference type="ARBA" id="ARBA00022793"/>
    </source>
</evidence>
<comment type="similarity">
    <text evidence="3 4">In the C-terminal section; belongs to the PPC synthetase family.</text>
</comment>
<feature type="binding site" evidence="3">
    <location>
        <position position="338"/>
    </location>
    <ligand>
        <name>CTP</name>
        <dbReference type="ChEBI" id="CHEBI:37563"/>
    </ligand>
</feature>
<evidence type="ECO:0000256" key="2">
    <source>
        <dbReference type="ARBA" id="ARBA00023239"/>
    </source>
</evidence>
<dbReference type="GO" id="GO:0015937">
    <property type="term" value="P:coenzyme A biosynthetic process"/>
    <property type="evidence" value="ECO:0007669"/>
    <property type="project" value="UniProtKB-UniRule"/>
</dbReference>
<keyword evidence="3" id="KW-0511">Multifunctional enzyme</keyword>
<dbReference type="HAMAP" id="MF_02225">
    <property type="entry name" value="CoaBC"/>
    <property type="match status" value="1"/>
</dbReference>
<dbReference type="SUPFAM" id="SSF102645">
    <property type="entry name" value="CoaB-like"/>
    <property type="match status" value="1"/>
</dbReference>
<evidence type="ECO:0000256" key="3">
    <source>
        <dbReference type="HAMAP-Rule" id="MF_02225"/>
    </source>
</evidence>
<dbReference type="PANTHER" id="PTHR14359">
    <property type="entry name" value="HOMO-OLIGOMERIC FLAVIN CONTAINING CYS DECARBOXYLASE FAMILY"/>
    <property type="match status" value="1"/>
</dbReference>
<dbReference type="InterPro" id="IPR007085">
    <property type="entry name" value="DNA/pantothenate-metab_flavo_C"/>
</dbReference>
<comment type="pathway">
    <text evidence="3 4">Cofactor biosynthesis; coenzyme A biosynthesis; CoA from (R)-pantothenate: step 3/5.</text>
</comment>
<reference evidence="7" key="1">
    <citation type="submission" date="2021-02" db="EMBL/GenBank/DDBJ databases">
        <title>Infant gut strain persistence is associated with maternal origin, phylogeny, and functional potential including surface adhesion and iron acquisition.</title>
        <authorList>
            <person name="Lou Y.C."/>
        </authorList>
    </citation>
    <scope>NUCLEOTIDE SEQUENCE</scope>
    <source>
        <strain evidence="7">L3_108_031G1_dasL3_108_031G1_concoct_20</strain>
    </source>
</reference>
<protein>
    <recommendedName>
        <fullName evidence="3">Coenzyme A biosynthesis bifunctional protein CoaBC</fullName>
    </recommendedName>
    <alternativeName>
        <fullName evidence="3">DNA/pantothenate metabolism flavoprotein</fullName>
    </alternativeName>
    <alternativeName>
        <fullName evidence="3">Phosphopantothenoylcysteine synthetase/decarboxylase</fullName>
        <shortName evidence="3">PPCS-PPCDC</shortName>
    </alternativeName>
    <domain>
        <recommendedName>
            <fullName evidence="3">Phosphopantothenoylcysteine decarboxylase</fullName>
            <shortName evidence="3">PPC decarboxylase</shortName>
            <shortName evidence="3">PPC-DC</shortName>
            <ecNumber evidence="3">4.1.1.36</ecNumber>
        </recommendedName>
        <alternativeName>
            <fullName evidence="3">CoaC</fullName>
        </alternativeName>
    </domain>
    <domain>
        <recommendedName>
            <fullName evidence="3">Phosphopantothenate--cysteine ligase</fullName>
            <ecNumber evidence="3">6.3.2.5</ecNumber>
        </recommendedName>
        <alternativeName>
            <fullName evidence="3">CoaB</fullName>
        </alternativeName>
        <alternativeName>
            <fullName evidence="3">Phosphopantothenoylcysteine synthetase</fullName>
            <shortName evidence="3">PPC synthetase</shortName>
            <shortName evidence="3">PPC-S</shortName>
        </alternativeName>
    </domain>
</protein>
<dbReference type="GO" id="GO:0004633">
    <property type="term" value="F:phosphopantothenoylcysteine decarboxylase activity"/>
    <property type="evidence" value="ECO:0007669"/>
    <property type="project" value="UniProtKB-UniRule"/>
</dbReference>
<dbReference type="PANTHER" id="PTHR14359:SF6">
    <property type="entry name" value="PHOSPHOPANTOTHENOYLCYSTEINE DECARBOXYLASE"/>
    <property type="match status" value="1"/>
</dbReference>
<feature type="region of interest" description="Phosphopantothenate--cysteine ligase" evidence="3">
    <location>
        <begin position="189"/>
        <end position="401"/>
    </location>
</feature>
<dbReference type="GO" id="GO:0010181">
    <property type="term" value="F:FMN binding"/>
    <property type="evidence" value="ECO:0007669"/>
    <property type="project" value="UniProtKB-UniRule"/>
</dbReference>
<keyword evidence="3 4" id="KW-0436">Ligase</keyword>
<feature type="region of interest" description="Phosphopantothenoylcysteine decarboxylase" evidence="3">
    <location>
        <begin position="1"/>
        <end position="188"/>
    </location>
</feature>
<keyword evidence="3" id="KW-0460">Magnesium</keyword>
<dbReference type="Gene3D" id="3.40.50.10300">
    <property type="entry name" value="CoaB-like"/>
    <property type="match status" value="1"/>
</dbReference>
<comment type="caution">
    <text evidence="7">The sequence shown here is derived from an EMBL/GenBank/DDBJ whole genome shotgun (WGS) entry which is preliminary data.</text>
</comment>
<dbReference type="InterPro" id="IPR036551">
    <property type="entry name" value="Flavin_trans-like"/>
</dbReference>
<organism evidence="7 8">
    <name type="scientific">Veillonella parvula</name>
    <name type="common">Staphylococcus parvulus</name>
    <dbReference type="NCBI Taxonomy" id="29466"/>
    <lineage>
        <taxon>Bacteria</taxon>
        <taxon>Bacillati</taxon>
        <taxon>Bacillota</taxon>
        <taxon>Negativicutes</taxon>
        <taxon>Veillonellales</taxon>
        <taxon>Veillonellaceae</taxon>
        <taxon>Veillonella</taxon>
    </lineage>
</organism>
<feature type="active site" description="Proton donor" evidence="3">
    <location>
        <position position="156"/>
    </location>
</feature>
<feature type="binding site" evidence="3">
    <location>
        <position position="277"/>
    </location>
    <ligand>
        <name>CTP</name>
        <dbReference type="ChEBI" id="CHEBI:37563"/>
    </ligand>
</feature>
<dbReference type="Pfam" id="PF02441">
    <property type="entry name" value="Flavoprotein"/>
    <property type="match status" value="1"/>
</dbReference>
<dbReference type="RefSeq" id="WP_278466628.1">
    <property type="nucleotide sequence ID" value="NZ_CATWKK010000003.1"/>
</dbReference>
<comment type="function">
    <text evidence="4">Catalyzes two steps in the biosynthesis of coenzyme A. In the first step cysteine is conjugated to 4'-phosphopantothenate to form 4-phosphopantothenoylcysteine, in the latter compound is decarboxylated to form 4'-phosphopantotheine.</text>
</comment>
<gene>
    <name evidence="3 7" type="primary">coaBC</name>
    <name evidence="7" type="ORF">KHZ90_02390</name>
</gene>
<accession>A0A943A327</accession>
<comment type="cofactor">
    <cofactor evidence="3">
        <name>FMN</name>
        <dbReference type="ChEBI" id="CHEBI:58210"/>
    </cofactor>
    <text evidence="3">Binds 1 FMN per subunit.</text>
</comment>
<evidence type="ECO:0000259" key="6">
    <source>
        <dbReference type="Pfam" id="PF04127"/>
    </source>
</evidence>
<comment type="catalytic activity">
    <reaction evidence="3 4">
        <text>(R)-4'-phosphopantothenate + L-cysteine + CTP = N-[(R)-4-phosphopantothenoyl]-L-cysteine + CMP + diphosphate + H(+)</text>
        <dbReference type="Rhea" id="RHEA:19397"/>
        <dbReference type="ChEBI" id="CHEBI:10986"/>
        <dbReference type="ChEBI" id="CHEBI:15378"/>
        <dbReference type="ChEBI" id="CHEBI:33019"/>
        <dbReference type="ChEBI" id="CHEBI:35235"/>
        <dbReference type="ChEBI" id="CHEBI:37563"/>
        <dbReference type="ChEBI" id="CHEBI:59458"/>
        <dbReference type="ChEBI" id="CHEBI:60377"/>
        <dbReference type="EC" id="6.3.2.5"/>
    </reaction>
</comment>
<comment type="caution">
    <text evidence="3">Lacks conserved residue(s) required for the propagation of feature annotation.</text>
</comment>
<comment type="pathway">
    <text evidence="3 4">Cofactor biosynthesis; coenzyme A biosynthesis; CoA from (R)-pantothenate: step 2/5.</text>
</comment>
<comment type="function">
    <text evidence="3">Catalyzes two sequential steps in the biosynthesis of coenzyme A. In the first step cysteine is conjugated to 4'-phosphopantothenate to form 4-phosphopantothenoylcysteine. In the second step the latter compound is decarboxylated to form 4'-phosphopantotheine.</text>
</comment>
<proteinExistence type="inferred from homology"/>
<dbReference type="GO" id="GO:0046872">
    <property type="term" value="F:metal ion binding"/>
    <property type="evidence" value="ECO:0007669"/>
    <property type="project" value="UniProtKB-KW"/>
</dbReference>
<dbReference type="GO" id="GO:0071513">
    <property type="term" value="C:phosphopantothenoylcysteine decarboxylase complex"/>
    <property type="evidence" value="ECO:0007669"/>
    <property type="project" value="TreeGrafter"/>
</dbReference>
<sequence length="401" mass="43548">MRGKHIIVAVSAGIAAYKAIEVVSRLRKKGAEVKVVMTQNATHIASPLTFGEISGHPVALDMFEQVHQWDVEHIALATWADAYVVVPATANVIGKIYAGIADDMLTTTIMATTAPKYLCPAMNTEMYNNPITQRNLEGLRSLGYHIMDPAEGWLACGITGVGRLPEPEAIVDWLEAKMCSTNELEGTTILVTAGGTQESIDPVRYIGNRSSGKMGYAIAEQAAHMGAKVILVSAPTSLPIPSGVDFISVDSAVSMQEAVEARYNDVNVVIMAAAVSDFRVLHKAEQKIKKMESMTIELVKNPDILQGLGSKKSHQILVGFAAETEHVIKYGQDKVAKKNLDMLVANDVSKSNAGFNVDTNEGYFLYPDKEPKEMPNMKKSDLARHILREVIDLVANKADIN</sequence>
<dbReference type="InterPro" id="IPR035929">
    <property type="entry name" value="CoaB-like_sf"/>
</dbReference>
<dbReference type="NCBIfam" id="TIGR00521">
    <property type="entry name" value="coaBC_dfp"/>
    <property type="match status" value="1"/>
</dbReference>
<feature type="binding site" evidence="3">
    <location>
        <position position="320"/>
    </location>
    <ligand>
        <name>CTP</name>
        <dbReference type="ChEBI" id="CHEBI:37563"/>
    </ligand>
</feature>
<dbReference type="AlphaFoldDB" id="A0A943A327"/>
<feature type="binding site" evidence="3">
    <location>
        <position position="334"/>
    </location>
    <ligand>
        <name>CTP</name>
        <dbReference type="ChEBI" id="CHEBI:37563"/>
    </ligand>
</feature>
<dbReference type="InterPro" id="IPR003382">
    <property type="entry name" value="Flavoprotein"/>
</dbReference>
<dbReference type="Pfam" id="PF04127">
    <property type="entry name" value="DFP"/>
    <property type="match status" value="1"/>
</dbReference>
<dbReference type="Gene3D" id="3.40.50.1950">
    <property type="entry name" value="Flavin prenyltransferase-like"/>
    <property type="match status" value="1"/>
</dbReference>
<feature type="binding site" evidence="3">
    <location>
        <position position="287"/>
    </location>
    <ligand>
        <name>CTP</name>
        <dbReference type="ChEBI" id="CHEBI:37563"/>
    </ligand>
</feature>
<evidence type="ECO:0000259" key="5">
    <source>
        <dbReference type="Pfam" id="PF02441"/>
    </source>
</evidence>
<dbReference type="EC" id="4.1.1.36" evidence="3"/>
<evidence type="ECO:0000313" key="7">
    <source>
        <dbReference type="EMBL" id="MBS4892614.1"/>
    </source>
</evidence>
<evidence type="ECO:0000313" key="8">
    <source>
        <dbReference type="Proteomes" id="UP000778864"/>
    </source>
</evidence>
<dbReference type="GO" id="GO:0015941">
    <property type="term" value="P:pantothenate catabolic process"/>
    <property type="evidence" value="ECO:0007669"/>
    <property type="project" value="InterPro"/>
</dbReference>
<dbReference type="EMBL" id="JAGZMU010000001">
    <property type="protein sequence ID" value="MBS4892614.1"/>
    <property type="molecule type" value="Genomic_DNA"/>
</dbReference>
<dbReference type="Proteomes" id="UP000778864">
    <property type="component" value="Unassembled WGS sequence"/>
</dbReference>
<dbReference type="GO" id="GO:0004632">
    <property type="term" value="F:phosphopantothenate--cysteine ligase activity"/>
    <property type="evidence" value="ECO:0007669"/>
    <property type="project" value="UniProtKB-UniRule"/>
</dbReference>
<keyword evidence="3 4" id="KW-0288">FMN</keyword>
<keyword evidence="3 4" id="KW-0285">Flavoprotein</keyword>
<dbReference type="InterPro" id="IPR005252">
    <property type="entry name" value="CoaBC"/>
</dbReference>
<keyword evidence="2 3" id="KW-0456">Lyase</keyword>
<comment type="catalytic activity">
    <reaction evidence="3 4">
        <text>N-[(R)-4-phosphopantothenoyl]-L-cysteine + H(+) = (R)-4'-phosphopantetheine + CO2</text>
        <dbReference type="Rhea" id="RHEA:16793"/>
        <dbReference type="ChEBI" id="CHEBI:15378"/>
        <dbReference type="ChEBI" id="CHEBI:16526"/>
        <dbReference type="ChEBI" id="CHEBI:59458"/>
        <dbReference type="ChEBI" id="CHEBI:61723"/>
        <dbReference type="EC" id="4.1.1.36"/>
    </reaction>
</comment>